<reference evidence="2" key="1">
    <citation type="journal article" date="2016" name="Ticks Tick Borne Dis.">
        <title>De novo assembly and annotation of the salivary gland transcriptome of Rhipicephalus appendiculatus male and female ticks during blood feeding.</title>
        <authorList>
            <person name="de Castro M.H."/>
            <person name="de Klerk D."/>
            <person name="Pienaar R."/>
            <person name="Latif A.A."/>
            <person name="Rees D.J."/>
            <person name="Mans B.J."/>
        </authorList>
    </citation>
    <scope>NUCLEOTIDE SEQUENCE</scope>
    <source>
        <tissue evidence="2">Salivary glands</tissue>
    </source>
</reference>
<feature type="non-terminal residue" evidence="2">
    <location>
        <position position="1"/>
    </location>
</feature>
<evidence type="ECO:0008006" key="3">
    <source>
        <dbReference type="Google" id="ProtNLM"/>
    </source>
</evidence>
<dbReference type="AlphaFoldDB" id="A0A131Z8G7"/>
<evidence type="ECO:0000313" key="2">
    <source>
        <dbReference type="EMBL" id="JAP87122.1"/>
    </source>
</evidence>
<feature type="signal peptide" evidence="1">
    <location>
        <begin position="1"/>
        <end position="16"/>
    </location>
</feature>
<proteinExistence type="predicted"/>
<feature type="chain" id="PRO_5007287022" description="Secreted protein" evidence="1">
    <location>
        <begin position="17"/>
        <end position="86"/>
    </location>
</feature>
<evidence type="ECO:0000256" key="1">
    <source>
        <dbReference type="SAM" id="SignalP"/>
    </source>
</evidence>
<keyword evidence="1" id="KW-0732">Signal</keyword>
<sequence>FFFFFLSASDIANVCCAGHRHAPRKRWSFLHEKNRCVSPTLVFPRAVFSPSQTNKKKILTLCRGCWAWEQQKDDSEHIRVDISLNG</sequence>
<name>A0A131Z8G7_RHIAP</name>
<protein>
    <recommendedName>
        <fullName evidence="3">Secreted protein</fullName>
    </recommendedName>
</protein>
<organism evidence="2">
    <name type="scientific">Rhipicephalus appendiculatus</name>
    <name type="common">Brown ear tick</name>
    <dbReference type="NCBI Taxonomy" id="34631"/>
    <lineage>
        <taxon>Eukaryota</taxon>
        <taxon>Metazoa</taxon>
        <taxon>Ecdysozoa</taxon>
        <taxon>Arthropoda</taxon>
        <taxon>Chelicerata</taxon>
        <taxon>Arachnida</taxon>
        <taxon>Acari</taxon>
        <taxon>Parasitiformes</taxon>
        <taxon>Ixodida</taxon>
        <taxon>Ixodoidea</taxon>
        <taxon>Ixodidae</taxon>
        <taxon>Rhipicephalinae</taxon>
        <taxon>Rhipicephalus</taxon>
        <taxon>Rhipicephalus</taxon>
    </lineage>
</organism>
<dbReference type="EMBL" id="GEDV01001435">
    <property type="protein sequence ID" value="JAP87122.1"/>
    <property type="molecule type" value="Transcribed_RNA"/>
</dbReference>
<accession>A0A131Z8G7</accession>